<feature type="domain" description="PhnB-like" evidence="1">
    <location>
        <begin position="8"/>
        <end position="134"/>
    </location>
</feature>
<accession>A0ABS1KNA0</accession>
<sequence length="304" mass="34326">MTNTKKRFASGLWFDSQAEEAARFYTTLFPQSGIGVITRYGKEGYEIHKQPEGKVMTVTFTLSGHEFMATNGGPLFKFNPSISYYVVAETEAEVNTLWEALSKDGQVLMPLNKYDWSEKYGWTSDRYGLSWQITLGKVSEVGQKITPLYMFVQNAFGRAEEAIRFYTSIFKNSSIDALHKYPAGPNMPEGKVMHARFKLGGETFMAMDGAGNHAFSFNEAISTIVNCATQDEIDYYWNKLTADGGQESHCGWLKDKFGVWWEVVPVQLGDMLTNPDKNKTERVVEAFLKMKKFNIATLEEAFAG</sequence>
<dbReference type="PANTHER" id="PTHR33990">
    <property type="entry name" value="PROTEIN YJDN-RELATED"/>
    <property type="match status" value="1"/>
</dbReference>
<dbReference type="Pfam" id="PF06983">
    <property type="entry name" value="3-dmu-9_3-mt"/>
    <property type="match status" value="2"/>
</dbReference>
<organism evidence="2 3">
    <name type="scientific">Chryseolinea lacunae</name>
    <dbReference type="NCBI Taxonomy" id="2801331"/>
    <lineage>
        <taxon>Bacteria</taxon>
        <taxon>Pseudomonadati</taxon>
        <taxon>Bacteroidota</taxon>
        <taxon>Cytophagia</taxon>
        <taxon>Cytophagales</taxon>
        <taxon>Fulvivirgaceae</taxon>
        <taxon>Chryseolinea</taxon>
    </lineage>
</organism>
<dbReference type="RefSeq" id="WP_202008306.1">
    <property type="nucleotide sequence ID" value="NZ_JAERRB010000002.1"/>
</dbReference>
<dbReference type="InterPro" id="IPR029068">
    <property type="entry name" value="Glyas_Bleomycin-R_OHBP_Dase"/>
</dbReference>
<protein>
    <submittedName>
        <fullName evidence="2">VOC family protein</fullName>
    </submittedName>
</protein>
<keyword evidence="3" id="KW-1185">Reference proteome</keyword>
<dbReference type="Proteomes" id="UP000613030">
    <property type="component" value="Unassembled WGS sequence"/>
</dbReference>
<name>A0ABS1KNA0_9BACT</name>
<dbReference type="InterPro" id="IPR028973">
    <property type="entry name" value="PhnB-like"/>
</dbReference>
<dbReference type="SUPFAM" id="SSF54593">
    <property type="entry name" value="Glyoxalase/Bleomycin resistance protein/Dihydroxybiphenyl dioxygenase"/>
    <property type="match status" value="2"/>
</dbReference>
<dbReference type="Gene3D" id="3.30.720.110">
    <property type="match status" value="1"/>
</dbReference>
<gene>
    <name evidence="2" type="ORF">JI741_06870</name>
</gene>
<dbReference type="EMBL" id="JAERRB010000002">
    <property type="protein sequence ID" value="MBL0740935.1"/>
    <property type="molecule type" value="Genomic_DNA"/>
</dbReference>
<dbReference type="Gene3D" id="3.30.720.100">
    <property type="match status" value="1"/>
</dbReference>
<comment type="caution">
    <text evidence="2">The sequence shown here is derived from an EMBL/GenBank/DDBJ whole genome shotgun (WGS) entry which is preliminary data.</text>
</comment>
<dbReference type="Gene3D" id="3.10.180.10">
    <property type="entry name" value="2,3-Dihydroxybiphenyl 1,2-Dioxygenase, domain 1"/>
    <property type="match status" value="1"/>
</dbReference>
<proteinExistence type="predicted"/>
<evidence type="ECO:0000259" key="1">
    <source>
        <dbReference type="Pfam" id="PF06983"/>
    </source>
</evidence>
<feature type="domain" description="PhnB-like" evidence="1">
    <location>
        <begin position="143"/>
        <end position="264"/>
    </location>
</feature>
<evidence type="ECO:0000313" key="2">
    <source>
        <dbReference type="EMBL" id="MBL0740935.1"/>
    </source>
</evidence>
<evidence type="ECO:0000313" key="3">
    <source>
        <dbReference type="Proteomes" id="UP000613030"/>
    </source>
</evidence>
<dbReference type="CDD" id="cd06588">
    <property type="entry name" value="PhnB_like"/>
    <property type="match status" value="2"/>
</dbReference>
<reference evidence="2 3" key="1">
    <citation type="submission" date="2021-01" db="EMBL/GenBank/DDBJ databases">
        <title>Chryseolinea sp. Jin1 Genome sequencing and assembly.</title>
        <authorList>
            <person name="Kim I."/>
        </authorList>
    </citation>
    <scope>NUCLEOTIDE SEQUENCE [LARGE SCALE GENOMIC DNA]</scope>
    <source>
        <strain evidence="2 3">Jin1</strain>
    </source>
</reference>